<comment type="caution">
    <text evidence="1">The sequence shown here is derived from an EMBL/GenBank/DDBJ whole genome shotgun (WGS) entry which is preliminary data.</text>
</comment>
<sequence>MGLLLDIQNKVPLQLQGLSKLSGLSALEKRRRLQQVHHGEHQFIGCWRDQRQHLNDEIQLFRDNGKWFMATWFSDGCHSLDEMTATETAEGLRLEETEGNLFGDYLLLQGSDLLVFCSDNGSRYQAEKLSA</sequence>
<evidence type="ECO:0000313" key="2">
    <source>
        <dbReference type="Proteomes" id="UP000294832"/>
    </source>
</evidence>
<dbReference type="RefSeq" id="WP_133038658.1">
    <property type="nucleotide sequence ID" value="NZ_SLWF01000009.1"/>
</dbReference>
<dbReference type="EMBL" id="SLWF01000009">
    <property type="protein sequence ID" value="TCN85383.1"/>
    <property type="molecule type" value="Genomic_DNA"/>
</dbReference>
<proteinExistence type="predicted"/>
<dbReference type="AlphaFoldDB" id="A0A4R2FBV6"/>
<reference evidence="1 2" key="1">
    <citation type="submission" date="2019-03" db="EMBL/GenBank/DDBJ databases">
        <title>Freshwater and sediment microbial communities from various areas in North America, analyzing microbe dynamics in response to fracking.</title>
        <authorList>
            <person name="Lamendella R."/>
        </authorList>
    </citation>
    <scope>NUCLEOTIDE SEQUENCE [LARGE SCALE GENOMIC DNA]</scope>
    <source>
        <strain evidence="1 2">74A</strain>
    </source>
</reference>
<gene>
    <name evidence="1" type="ORF">EDC91_10943</name>
</gene>
<keyword evidence="2" id="KW-1185">Reference proteome</keyword>
<dbReference type="OrthoDB" id="6265771at2"/>
<dbReference type="Proteomes" id="UP000294832">
    <property type="component" value="Unassembled WGS sequence"/>
</dbReference>
<evidence type="ECO:0000313" key="1">
    <source>
        <dbReference type="EMBL" id="TCN85383.1"/>
    </source>
</evidence>
<protein>
    <submittedName>
        <fullName evidence="1">Uncharacterized protein</fullName>
    </submittedName>
</protein>
<accession>A0A4R2FBV6</accession>
<organism evidence="1 2">
    <name type="scientific">Shewanella fodinae</name>
    <dbReference type="NCBI Taxonomy" id="552357"/>
    <lineage>
        <taxon>Bacteria</taxon>
        <taxon>Pseudomonadati</taxon>
        <taxon>Pseudomonadota</taxon>
        <taxon>Gammaproteobacteria</taxon>
        <taxon>Alteromonadales</taxon>
        <taxon>Shewanellaceae</taxon>
        <taxon>Shewanella</taxon>
    </lineage>
</organism>
<name>A0A4R2FBV6_9GAMM</name>